<keyword evidence="7 9" id="KW-0472">Membrane</keyword>
<reference evidence="11 12" key="1">
    <citation type="journal article" date="2011" name="Environ. Microbiol.">
        <title>Genome of alkaliphilic Bacillus pseudofirmus OF4 reveals adaptations that support the ability to grow in an external pH range from 7.5 to 11.4.</title>
        <authorList>
            <person name="Janto B."/>
            <person name="Ahmed A."/>
            <person name="Ito M."/>
            <person name="Liu J."/>
            <person name="Hicks D.B."/>
            <person name="Pagni S."/>
            <person name="Fackelmayer O.J."/>
            <person name="Smith T.A."/>
            <person name="Earl J."/>
            <person name="Elbourne L.D."/>
            <person name="Hassan K."/>
            <person name="Paulsen I.T."/>
            <person name="Kolsto A.B."/>
            <person name="Tourasse N.J."/>
            <person name="Ehrlich G.D."/>
            <person name="Boissy R."/>
            <person name="Ivey D.M."/>
            <person name="Li G."/>
            <person name="Xue Y."/>
            <person name="Ma Y."/>
            <person name="Hu F.Z."/>
            <person name="Krulwich T.A."/>
        </authorList>
    </citation>
    <scope>NUCLEOTIDE SEQUENCE [LARGE SCALE GENOMIC DNA]</scope>
    <source>
        <strain evidence="12">ATCC BAA-2126 / JCM 17055 / OF4</strain>
    </source>
</reference>
<keyword evidence="6 9" id="KW-1133">Transmembrane helix</keyword>
<evidence type="ECO:0000256" key="2">
    <source>
        <dbReference type="ARBA" id="ARBA00022448"/>
    </source>
</evidence>
<feature type="transmembrane region" description="Helical" evidence="9">
    <location>
        <begin position="14"/>
        <end position="35"/>
    </location>
</feature>
<dbReference type="PANTHER" id="PTHR35011">
    <property type="entry name" value="2,3-DIKETO-L-GULONATE TRAP TRANSPORTER SMALL PERMEASE PROTEIN YIAM"/>
    <property type="match status" value="1"/>
</dbReference>
<dbReference type="Pfam" id="PF04290">
    <property type="entry name" value="DctQ"/>
    <property type="match status" value="1"/>
</dbReference>
<evidence type="ECO:0000256" key="5">
    <source>
        <dbReference type="ARBA" id="ARBA00022692"/>
    </source>
</evidence>
<keyword evidence="4" id="KW-0997">Cell inner membrane</keyword>
<protein>
    <submittedName>
        <fullName evidence="11">C4-dicarboxylate transport system (Permease small protein)</fullName>
    </submittedName>
</protein>
<dbReference type="GO" id="GO:0022857">
    <property type="term" value="F:transmembrane transporter activity"/>
    <property type="evidence" value="ECO:0007669"/>
    <property type="project" value="TreeGrafter"/>
</dbReference>
<evidence type="ECO:0000256" key="7">
    <source>
        <dbReference type="ARBA" id="ARBA00023136"/>
    </source>
</evidence>
<proteinExistence type="inferred from homology"/>
<evidence type="ECO:0000256" key="3">
    <source>
        <dbReference type="ARBA" id="ARBA00022475"/>
    </source>
</evidence>
<evidence type="ECO:0000256" key="4">
    <source>
        <dbReference type="ARBA" id="ARBA00022519"/>
    </source>
</evidence>
<evidence type="ECO:0000313" key="12">
    <source>
        <dbReference type="Proteomes" id="UP000001544"/>
    </source>
</evidence>
<sequence length="185" mass="21105">MKVFKWVDDYIEEFLLVVLSIVMVTLIGMQVFMRYIMSSSLPWSEELARYCFIWLVYIGISYGVKRQRHIKVDVVLLLLKDKAKVLLGIMANILFLGFAIFVVIYGYDLSQRLLQFGQTATSVNIPMGFIYLATPVGMGLTAIRLLQQLVKQFKTLFGDGNYKVKTEQELILEGSQEPDSKGEGK</sequence>
<dbReference type="KEGG" id="bpf:BpOF4_21504"/>
<comment type="subcellular location">
    <subcellularLocation>
        <location evidence="1">Cell inner membrane</location>
        <topology evidence="1">Multi-pass membrane protein</topology>
    </subcellularLocation>
</comment>
<evidence type="ECO:0000256" key="9">
    <source>
        <dbReference type="SAM" id="Phobius"/>
    </source>
</evidence>
<dbReference type="AlphaFoldDB" id="D3G1S0"/>
<keyword evidence="3" id="KW-1003">Cell membrane</keyword>
<name>D3G1S0_ALKPO</name>
<dbReference type="HOGENOM" id="CLU_086356_3_1_9"/>
<comment type="similarity">
    <text evidence="8">Belongs to the TRAP transporter small permease family.</text>
</comment>
<keyword evidence="2" id="KW-0813">Transport</keyword>
<evidence type="ECO:0000259" key="10">
    <source>
        <dbReference type="Pfam" id="PF04290"/>
    </source>
</evidence>
<evidence type="ECO:0000256" key="6">
    <source>
        <dbReference type="ARBA" id="ARBA00022989"/>
    </source>
</evidence>
<dbReference type="GO" id="GO:0005886">
    <property type="term" value="C:plasma membrane"/>
    <property type="evidence" value="ECO:0007669"/>
    <property type="project" value="UniProtKB-SubCell"/>
</dbReference>
<keyword evidence="11" id="KW-0614">Plasmid</keyword>
<evidence type="ECO:0000256" key="1">
    <source>
        <dbReference type="ARBA" id="ARBA00004429"/>
    </source>
</evidence>
<feature type="domain" description="Tripartite ATP-independent periplasmic transporters DctQ component" evidence="10">
    <location>
        <begin position="23"/>
        <end position="154"/>
    </location>
</feature>
<keyword evidence="12" id="KW-1185">Reference proteome</keyword>
<dbReference type="InterPro" id="IPR055348">
    <property type="entry name" value="DctQ"/>
</dbReference>
<dbReference type="PANTHER" id="PTHR35011:SF2">
    <property type="entry name" value="2,3-DIKETO-L-GULONATE TRAP TRANSPORTER SMALL PERMEASE PROTEIN YIAM"/>
    <property type="match status" value="1"/>
</dbReference>
<organism evidence="11 12">
    <name type="scientific">Alkalihalophilus pseudofirmus (strain ATCC BAA-2126 / JCM 17055 / OF4)</name>
    <name type="common">Bacillus pseudofirmus</name>
    <dbReference type="NCBI Taxonomy" id="398511"/>
    <lineage>
        <taxon>Bacteria</taxon>
        <taxon>Bacillati</taxon>
        <taxon>Bacillota</taxon>
        <taxon>Bacilli</taxon>
        <taxon>Bacillales</taxon>
        <taxon>Bacillaceae</taxon>
        <taxon>Alkalihalophilus</taxon>
    </lineage>
</organism>
<dbReference type="InterPro" id="IPR007387">
    <property type="entry name" value="TRAP_DctQ"/>
</dbReference>
<feature type="transmembrane region" description="Helical" evidence="9">
    <location>
        <begin position="47"/>
        <end position="64"/>
    </location>
</feature>
<dbReference type="RefSeq" id="WP_012961202.1">
    <property type="nucleotide sequence ID" value="NC_013793.1"/>
</dbReference>
<geneLocation type="plasmid" evidence="11 12">
    <name>pBpOF4-02</name>
</geneLocation>
<gene>
    <name evidence="11" type="primary">dctQ</name>
    <name evidence="11" type="ordered locus">BpOF4_21504</name>
</gene>
<evidence type="ECO:0000256" key="8">
    <source>
        <dbReference type="ARBA" id="ARBA00038436"/>
    </source>
</evidence>
<keyword evidence="5 9" id="KW-0812">Transmembrane</keyword>
<feature type="transmembrane region" description="Helical" evidence="9">
    <location>
        <begin position="85"/>
        <end position="107"/>
    </location>
</feature>
<accession>D3G1S0</accession>
<dbReference type="GO" id="GO:0015740">
    <property type="term" value="P:C4-dicarboxylate transport"/>
    <property type="evidence" value="ECO:0007669"/>
    <property type="project" value="TreeGrafter"/>
</dbReference>
<dbReference type="Proteomes" id="UP000001544">
    <property type="component" value="Plasmid pBpOF4-02"/>
</dbReference>
<feature type="transmembrane region" description="Helical" evidence="9">
    <location>
        <begin position="127"/>
        <end position="146"/>
    </location>
</feature>
<evidence type="ECO:0000313" key="11">
    <source>
        <dbReference type="EMBL" id="ADC52296.1"/>
    </source>
</evidence>
<dbReference type="EMBL" id="CP001880">
    <property type="protein sequence ID" value="ADC52296.1"/>
    <property type="molecule type" value="Genomic_DNA"/>
</dbReference>